<dbReference type="AlphaFoldDB" id="A0AAN9LLZ5"/>
<proteinExistence type="predicted"/>
<dbReference type="EMBL" id="JAYMYQ010000004">
    <property type="protein sequence ID" value="KAK7338575.1"/>
    <property type="molecule type" value="Genomic_DNA"/>
</dbReference>
<reference evidence="1 2" key="1">
    <citation type="submission" date="2024-01" db="EMBL/GenBank/DDBJ databases">
        <title>The genomes of 5 underutilized Papilionoideae crops provide insights into root nodulation and disease resistanc.</title>
        <authorList>
            <person name="Jiang F."/>
        </authorList>
    </citation>
    <scope>NUCLEOTIDE SEQUENCE [LARGE SCALE GENOMIC DNA]</scope>
    <source>
        <strain evidence="1">LVBAO_FW01</strain>
        <tissue evidence="1">Leaves</tissue>
    </source>
</reference>
<evidence type="ECO:0000313" key="1">
    <source>
        <dbReference type="EMBL" id="KAK7338575.1"/>
    </source>
</evidence>
<protein>
    <submittedName>
        <fullName evidence="1">Uncharacterized protein</fullName>
    </submittedName>
</protein>
<sequence length="314" mass="35593">MSARWWGLTLNPKRFLAYDSSSSGRPSQSVHILCLPLHDGAACILFMHVQGVIFSLRGPVTHYHPPPLVDLSLVVDHFTWVGRFSGLRSILGVLYDGRWHIQELHRWLRLSVTPLARVVQCRDPEPAFASRPVLQFLGSLWPRVLSYDQSVLECQANGSVHQRQPSRHDNLLTHGRAECRSTHDSTICSGAQVLFPHSAWEGNSTHDSTIWLRVLWTVIFLWPQQRCSELASGRRHSRHGRLRLSWRRCSSFSGSVKKRLRKIHSAISTLSFELAQGRDPISSSRCPGIRSDIGVCVIESRLIVVCEYLLPPMC</sequence>
<accession>A0AAN9LLZ5</accession>
<keyword evidence="2" id="KW-1185">Reference proteome</keyword>
<name>A0AAN9LLZ5_CANGL</name>
<gene>
    <name evidence="1" type="ORF">VNO77_19192</name>
</gene>
<organism evidence="1 2">
    <name type="scientific">Canavalia gladiata</name>
    <name type="common">Sword bean</name>
    <name type="synonym">Dolichos gladiatus</name>
    <dbReference type="NCBI Taxonomy" id="3824"/>
    <lineage>
        <taxon>Eukaryota</taxon>
        <taxon>Viridiplantae</taxon>
        <taxon>Streptophyta</taxon>
        <taxon>Embryophyta</taxon>
        <taxon>Tracheophyta</taxon>
        <taxon>Spermatophyta</taxon>
        <taxon>Magnoliopsida</taxon>
        <taxon>eudicotyledons</taxon>
        <taxon>Gunneridae</taxon>
        <taxon>Pentapetalae</taxon>
        <taxon>rosids</taxon>
        <taxon>fabids</taxon>
        <taxon>Fabales</taxon>
        <taxon>Fabaceae</taxon>
        <taxon>Papilionoideae</taxon>
        <taxon>50 kb inversion clade</taxon>
        <taxon>NPAAA clade</taxon>
        <taxon>indigoferoid/millettioid clade</taxon>
        <taxon>Phaseoleae</taxon>
        <taxon>Canavalia</taxon>
    </lineage>
</organism>
<evidence type="ECO:0000313" key="2">
    <source>
        <dbReference type="Proteomes" id="UP001367508"/>
    </source>
</evidence>
<dbReference type="Proteomes" id="UP001367508">
    <property type="component" value="Unassembled WGS sequence"/>
</dbReference>
<comment type="caution">
    <text evidence="1">The sequence shown here is derived from an EMBL/GenBank/DDBJ whole genome shotgun (WGS) entry which is preliminary data.</text>
</comment>